<dbReference type="AlphaFoldDB" id="A0A381RMR0"/>
<feature type="non-terminal residue" evidence="1">
    <location>
        <position position="1"/>
    </location>
</feature>
<evidence type="ECO:0000313" key="1">
    <source>
        <dbReference type="EMBL" id="SUZ93160.1"/>
    </source>
</evidence>
<protein>
    <submittedName>
        <fullName evidence="1">Uncharacterized protein</fullName>
    </submittedName>
</protein>
<accession>A0A381RMR0</accession>
<name>A0A381RMR0_9ZZZZ</name>
<proteinExistence type="predicted"/>
<reference evidence="1" key="1">
    <citation type="submission" date="2018-05" db="EMBL/GenBank/DDBJ databases">
        <authorList>
            <person name="Lanie J.A."/>
            <person name="Ng W.-L."/>
            <person name="Kazmierczak K.M."/>
            <person name="Andrzejewski T.M."/>
            <person name="Davidsen T.M."/>
            <person name="Wayne K.J."/>
            <person name="Tettelin H."/>
            <person name="Glass J.I."/>
            <person name="Rusch D."/>
            <person name="Podicherti R."/>
            <person name="Tsui H.-C.T."/>
            <person name="Winkler M.E."/>
        </authorList>
    </citation>
    <scope>NUCLEOTIDE SEQUENCE</scope>
</reference>
<organism evidence="1">
    <name type="scientific">marine metagenome</name>
    <dbReference type="NCBI Taxonomy" id="408172"/>
    <lineage>
        <taxon>unclassified sequences</taxon>
        <taxon>metagenomes</taxon>
        <taxon>ecological metagenomes</taxon>
    </lineage>
</organism>
<gene>
    <name evidence="1" type="ORF">METZ01_LOCUS46014</name>
</gene>
<sequence>VAGTTLRCNFGTLKTKNKLPWAYMGYRFYGQAPIVHGLPKEAVCSREGGLPTKVA</sequence>
<dbReference type="EMBL" id="UINC01002123">
    <property type="protein sequence ID" value="SUZ93160.1"/>
    <property type="molecule type" value="Genomic_DNA"/>
</dbReference>